<dbReference type="RefSeq" id="WP_013515118.1">
    <property type="nucleotide sequence ID" value="NC_014844.1"/>
</dbReference>
<evidence type="ECO:0000259" key="1">
    <source>
        <dbReference type="Pfam" id="PF00535"/>
    </source>
</evidence>
<dbReference type="eggNOG" id="COG0463">
    <property type="taxonomic scope" value="Bacteria"/>
</dbReference>
<gene>
    <name evidence="2" type="ordered locus">Daes_2200</name>
</gene>
<reference evidence="3" key="1">
    <citation type="submission" date="2010-12" db="EMBL/GenBank/DDBJ databases">
        <title>Complete sequence of Desulfovibrio aespoeensis Aspo-2.</title>
        <authorList>
            <consortium name="US DOE Joint Genome Institute"/>
            <person name="Lucas S."/>
            <person name="Copeland A."/>
            <person name="Lapidus A."/>
            <person name="Cheng J.-F."/>
            <person name="Goodwin L."/>
            <person name="Pitluck S."/>
            <person name="Chertkov O."/>
            <person name="Misra M."/>
            <person name="Detter J.C."/>
            <person name="Han C."/>
            <person name="Tapia R."/>
            <person name="Land M."/>
            <person name="Hauser L."/>
            <person name="Kyrpides N."/>
            <person name="Ivanova N."/>
            <person name="Ovchinnikova G."/>
            <person name="Pedersen K."/>
            <person name="Jagevall S."/>
            <person name="Hazen T."/>
            <person name="Woyke T."/>
        </authorList>
    </citation>
    <scope>NUCLEOTIDE SEQUENCE [LARGE SCALE GENOMIC DNA]</scope>
    <source>
        <strain evidence="3">ATCC 700646 / DSM 10631 / Aspo-2</strain>
    </source>
</reference>
<accession>E6VSW2</accession>
<keyword evidence="3" id="KW-1185">Reference proteome</keyword>
<evidence type="ECO:0000313" key="2">
    <source>
        <dbReference type="EMBL" id="ADU63206.1"/>
    </source>
</evidence>
<dbReference type="EMBL" id="CP002431">
    <property type="protein sequence ID" value="ADU63206.1"/>
    <property type="molecule type" value="Genomic_DNA"/>
</dbReference>
<name>E6VSW2_PSEA9</name>
<dbReference type="GO" id="GO:0016740">
    <property type="term" value="F:transferase activity"/>
    <property type="evidence" value="ECO:0007669"/>
    <property type="project" value="UniProtKB-KW"/>
</dbReference>
<dbReference type="AlphaFoldDB" id="E6VSW2"/>
<feature type="domain" description="Glycosyltransferase 2-like" evidence="1">
    <location>
        <begin position="233"/>
        <end position="266"/>
    </location>
</feature>
<reference evidence="2 3" key="2">
    <citation type="journal article" date="2014" name="Genome Announc.">
        <title>Complete Genome Sequence of the Subsurface, Mesophilic Sulfate-Reducing Bacterium Desulfovibrio aespoeensis Aspo-2.</title>
        <authorList>
            <person name="Pedersen K."/>
            <person name="Bengtsson A."/>
            <person name="Edlund J."/>
            <person name="Rabe L."/>
            <person name="Hazen T."/>
            <person name="Chakraborty R."/>
            <person name="Goodwin L."/>
            <person name="Shapiro N."/>
        </authorList>
    </citation>
    <scope>NUCLEOTIDE SEQUENCE [LARGE SCALE GENOMIC DNA]</scope>
    <source>
        <strain evidence="3">ATCC 700646 / DSM 10631 / Aspo-2</strain>
    </source>
</reference>
<evidence type="ECO:0000313" key="3">
    <source>
        <dbReference type="Proteomes" id="UP000002191"/>
    </source>
</evidence>
<dbReference type="HOGENOM" id="CLU_038907_0_0_7"/>
<dbReference type="STRING" id="643562.Daes_2200"/>
<protein>
    <submittedName>
        <fullName evidence="2">Glycosyl transferase family 2</fullName>
    </submittedName>
</protein>
<dbReference type="InterPro" id="IPR029044">
    <property type="entry name" value="Nucleotide-diphossugar_trans"/>
</dbReference>
<dbReference type="InterPro" id="IPR001173">
    <property type="entry name" value="Glyco_trans_2-like"/>
</dbReference>
<sequence length="401" mass="44305">MNPTLIAYHTEAVLAFDFADAAPVARASQPAGEDTETFVRRTLRIAGKSGAQWLILFGIGSGEVPLALEAALPDCLQLVVCEADAAAARTFLAANPGWKDGSGKGCVLADSSPWTQLYLLALSGATPQNSTTALCPDLDGEERAHCQAVQRLFISARPHQAINSSYLSHVAVQAPDVSVGVILSPDEPQLDTFFGQFPDWVKEVVVVWDAECVPNREFACAAPMRHLARPLDDFAAQRNCMLDHCTGDWVLYLDGDECFSDDVWSLFTAIMLIKRLEACYFPRMTLFPDEDHCKVGFGLWPDLQLRLFRNREGVRFNRPVHERLTNITGRVALALDAPILHLSRLRKTPEELAAKLERFREVGGQPHRLNADYPHLPRSLFPEAAFISGSLQMLLLEENPA</sequence>
<proteinExistence type="predicted"/>
<keyword evidence="2" id="KW-0808">Transferase</keyword>
<dbReference type="OrthoDB" id="9815923at2"/>
<organism evidence="2 3">
    <name type="scientific">Pseudodesulfovibrio aespoeensis (strain ATCC 700646 / DSM 10631 / Aspo-2)</name>
    <name type="common">Desulfovibrio aespoeensis</name>
    <dbReference type="NCBI Taxonomy" id="643562"/>
    <lineage>
        <taxon>Bacteria</taxon>
        <taxon>Pseudomonadati</taxon>
        <taxon>Thermodesulfobacteriota</taxon>
        <taxon>Desulfovibrionia</taxon>
        <taxon>Desulfovibrionales</taxon>
        <taxon>Desulfovibrionaceae</taxon>
    </lineage>
</organism>
<dbReference type="SUPFAM" id="SSF53448">
    <property type="entry name" value="Nucleotide-diphospho-sugar transferases"/>
    <property type="match status" value="1"/>
</dbReference>
<dbReference type="Pfam" id="PF00535">
    <property type="entry name" value="Glycos_transf_2"/>
    <property type="match status" value="1"/>
</dbReference>
<dbReference type="KEGG" id="das:Daes_2200"/>
<dbReference type="Proteomes" id="UP000002191">
    <property type="component" value="Chromosome"/>
</dbReference>